<dbReference type="OrthoDB" id="6614653at2759"/>
<dbReference type="GO" id="GO:0005829">
    <property type="term" value="C:cytosol"/>
    <property type="evidence" value="ECO:0007669"/>
    <property type="project" value="TreeGrafter"/>
</dbReference>
<evidence type="ECO:0000313" key="5">
    <source>
        <dbReference type="EMBL" id="GFQ83219.1"/>
    </source>
</evidence>
<keyword evidence="2" id="KW-0819">tRNA processing</keyword>
<dbReference type="PANTHER" id="PTHR14387">
    <property type="entry name" value="THADA/DEATH RECEPTOR INTERACTING PROTEIN"/>
    <property type="match status" value="1"/>
</dbReference>
<organism evidence="5 6">
    <name type="scientific">Trichonephila clavata</name>
    <name type="common">Joro spider</name>
    <name type="synonym">Nephila clavata</name>
    <dbReference type="NCBI Taxonomy" id="2740835"/>
    <lineage>
        <taxon>Eukaryota</taxon>
        <taxon>Metazoa</taxon>
        <taxon>Ecdysozoa</taxon>
        <taxon>Arthropoda</taxon>
        <taxon>Chelicerata</taxon>
        <taxon>Arachnida</taxon>
        <taxon>Araneae</taxon>
        <taxon>Araneomorphae</taxon>
        <taxon>Entelegynae</taxon>
        <taxon>Araneoidea</taxon>
        <taxon>Nephilidae</taxon>
        <taxon>Trichonephila</taxon>
    </lineage>
</organism>
<dbReference type="InterPro" id="IPR056842">
    <property type="entry name" value="THADA-like_TPR_C"/>
</dbReference>
<evidence type="ECO:0000259" key="4">
    <source>
        <dbReference type="Pfam" id="PF25151"/>
    </source>
</evidence>
<comment type="caution">
    <text evidence="5">The sequence shown here is derived from an EMBL/GenBank/DDBJ whole genome shotgun (WGS) entry which is preliminary data.</text>
</comment>
<dbReference type="SUPFAM" id="SSF48371">
    <property type="entry name" value="ARM repeat"/>
    <property type="match status" value="1"/>
</dbReference>
<dbReference type="Gene3D" id="1.25.10.10">
    <property type="entry name" value="Leucine-rich Repeat Variant"/>
    <property type="match status" value="1"/>
</dbReference>
<keyword evidence="6" id="KW-1185">Reference proteome</keyword>
<gene>
    <name evidence="5" type="primary">THADA</name>
    <name evidence="5" type="ORF">TNCT_653681</name>
</gene>
<evidence type="ECO:0000259" key="3">
    <source>
        <dbReference type="Pfam" id="PF10350"/>
    </source>
</evidence>
<dbReference type="AlphaFoldDB" id="A0A8X6FMZ7"/>
<dbReference type="Pfam" id="PF10350">
    <property type="entry name" value="DUF2428"/>
    <property type="match status" value="1"/>
</dbReference>
<dbReference type="InterPro" id="IPR011989">
    <property type="entry name" value="ARM-like"/>
</dbReference>
<proteinExistence type="inferred from homology"/>
<accession>A0A8X6FMZ7</accession>
<name>A0A8X6FMZ7_TRICU</name>
<feature type="domain" description="DUF2428" evidence="3">
    <location>
        <begin position="50"/>
        <end position="258"/>
    </location>
</feature>
<comment type="similarity">
    <text evidence="1">Belongs to the THADA family.</text>
</comment>
<dbReference type="InterPro" id="IPR016024">
    <property type="entry name" value="ARM-type_fold"/>
</dbReference>
<dbReference type="InterPro" id="IPR051954">
    <property type="entry name" value="tRNA_methyltransferase_THADA"/>
</dbReference>
<dbReference type="Pfam" id="PF25151">
    <property type="entry name" value="TPR_Trm732_C"/>
    <property type="match status" value="1"/>
</dbReference>
<reference evidence="5" key="1">
    <citation type="submission" date="2020-07" db="EMBL/GenBank/DDBJ databases">
        <title>Multicomponent nature underlies the extraordinary mechanical properties of spider dragline silk.</title>
        <authorList>
            <person name="Kono N."/>
            <person name="Nakamura H."/>
            <person name="Mori M."/>
            <person name="Yoshida Y."/>
            <person name="Ohtoshi R."/>
            <person name="Malay A.D."/>
            <person name="Moran D.A.P."/>
            <person name="Tomita M."/>
            <person name="Numata K."/>
            <person name="Arakawa K."/>
        </authorList>
    </citation>
    <scope>NUCLEOTIDE SEQUENCE</scope>
</reference>
<protein>
    <submittedName>
        <fullName evidence="5">Thyroid adenoma-associated protein homolog</fullName>
    </submittedName>
</protein>
<dbReference type="InterPro" id="IPR019442">
    <property type="entry name" value="THADA/TRM732_DUF2428"/>
</dbReference>
<dbReference type="EMBL" id="BMAO01012684">
    <property type="protein sequence ID" value="GFQ83219.1"/>
    <property type="molecule type" value="Genomic_DNA"/>
</dbReference>
<dbReference type="GO" id="GO:0030488">
    <property type="term" value="P:tRNA methylation"/>
    <property type="evidence" value="ECO:0007669"/>
    <property type="project" value="TreeGrafter"/>
</dbReference>
<evidence type="ECO:0000256" key="2">
    <source>
        <dbReference type="ARBA" id="ARBA00022694"/>
    </source>
</evidence>
<evidence type="ECO:0000256" key="1">
    <source>
        <dbReference type="ARBA" id="ARBA00010409"/>
    </source>
</evidence>
<dbReference type="PANTHER" id="PTHR14387:SF0">
    <property type="entry name" value="DUF2428 DOMAIN-CONTAINING PROTEIN"/>
    <property type="match status" value="1"/>
</dbReference>
<sequence>MLFNVSEKTLWTVLDFMQGEEKNHCPSFADIGEALVNLVHSLVSHSEEFKRDIDVSKAVELHLTCCWHKVKNCCYVLCELGACVFELDVDIDYKKNYLFRIPKILAKVLITCRHRGIVDACSLTLNKFCVMLLRDDSLHVEVCQTLLKMAFDSLSDATSVSVTRRSAGLPTLIQAVVSSENNNLQRKLLSHTIQNLLEFFEHPIPKRKIISDKTDLPQVHVYHILKVLVMDASLSQAILLHLDNIIPICISGFSSSLWPVRNGALQLFGVLLPRICGQKKVRDEDSEHNLVSSSELFARCPSLKVCLHEKLEKCVQFHQEKKLCSELVPVLSIIVKLSPPQENNKEFAVQFKSLLLQLLDVPVWKVRDLVSSSLSVLVSTDDIFKEIEELSHELQTCNFNCNKIHGSLLLIQKVSKRYKFFPDTCKIVASLTDLCNFLIGKKCSLLIGLVLETILTLSKNEGGSFLTEISKSISFVDSKDCSIIGQEFLENQIVVLKLRTAKRWEIPEIIDHQLIKDASIITECLKILTEMLHFERTKPEFYDNINFWKLYCEALLNYIRIGRHPSVIQDALKFLIDLCYDWKAGSYILDPFITTSLENLLQPHLDMESGLSASGLSFTMLSLCLKSSLLRKQESVYLEKWNMLFNSHSQPRSPDILRMQAACSIASIGPCLVEYLNGKIKSGCEKSIFFFLGLCDSSLLLLQDEDEEIRNKACEFPSNIPHTYEINYLQFNIGIKVILQQMNDLLLGNHNFIFYLWNRLQNYPSIVKIALSINSAYSCDNKNVQLFEQELVNVFAEPVKLLLQQRELLKISLTDLHNKNKELWFETVRMFSFDLLEEIKDLLEVVHSFKAYDFCGFTYPHYGFLAFKKLYSQVQVLLAQKTLLRKFKQEILLLECLNEMEVKWKQMESCLRCTMAWFLLKL</sequence>
<feature type="domain" description="tRNA (32-2'-O)-methyltransferase regulator THADA-like C-terminal TPR repeats region" evidence="4">
    <location>
        <begin position="261"/>
        <end position="413"/>
    </location>
</feature>
<evidence type="ECO:0000313" key="6">
    <source>
        <dbReference type="Proteomes" id="UP000887116"/>
    </source>
</evidence>
<dbReference type="Proteomes" id="UP000887116">
    <property type="component" value="Unassembled WGS sequence"/>
</dbReference>